<dbReference type="Proteomes" id="UP000786811">
    <property type="component" value="Unassembled WGS sequence"/>
</dbReference>
<proteinExistence type="predicted"/>
<feature type="domain" description="KATNIP" evidence="2">
    <location>
        <begin position="189"/>
        <end position="239"/>
    </location>
</feature>
<sequence length="673" mass="76512">MDSLKKNSSSETFRDDKMPPWLLEMTENVRKLSQDNFISLPTQLNSSEESAKPADKIDNPEKRRSGRRAQTYEKSDYPKKTDNRKGINCVSASLLEIRSKFNKPPLVSNISLRELKDRDNTPLDLNSPAGPYDTINFFADERKSSIDSLLSSQLKNLNLGELETFDLGEASGLNTKKINNLFNRDTDYSPKGFDKNVHDFIIPELPSGESLTIDILSTWGDKNYVGLNGIEIFSSTGQTPIITKIWNDCDGSCTESEDKKSDTINNLINGVYRTKNDLDMWLIPFTAGNHHCIHIAFSESTKIALIRIWNYNKSRIHSYQGAKHVVIKLDDVIIFDGEIARSSGDITGDINSFGDTILFTTDEEILELISDNDRNFDNGLNIWNYNYSLESSYCGVKQMLVELDGKKLFDDDFEGFLLRRAPGSCHYNFSQEISFVNRPKIAVGKNYSASAERIVEDKFNIIKLSRDVLENSDYESPPVPQGFVYQIVIFSTWGDAYYVGLNGIELFDADKQKIHLNKKNITAYPESVNVIEGIENDIRTPDKLIDNINDCKDGNHSWLAPILPGQINRIYIIFNDPMTVSMIRIWNYSKTLERRVKEFGIFVDDLLVYNGMLAENDANGTVYFSSNNYRDIQLAKSTSDQEINLLNLEKVNQDEDSQPDQLLRPYTSLLPKN</sequence>
<comment type="caution">
    <text evidence="3">The sequence shown here is derived from an EMBL/GenBank/DDBJ whole genome shotgun (WGS) entry which is preliminary data.</text>
</comment>
<organism evidence="3 4">
    <name type="scientific">Cotesia congregata</name>
    <name type="common">Parasitoid wasp</name>
    <name type="synonym">Apanteles congregatus</name>
    <dbReference type="NCBI Taxonomy" id="51543"/>
    <lineage>
        <taxon>Eukaryota</taxon>
        <taxon>Metazoa</taxon>
        <taxon>Ecdysozoa</taxon>
        <taxon>Arthropoda</taxon>
        <taxon>Hexapoda</taxon>
        <taxon>Insecta</taxon>
        <taxon>Pterygota</taxon>
        <taxon>Neoptera</taxon>
        <taxon>Endopterygota</taxon>
        <taxon>Hymenoptera</taxon>
        <taxon>Apocrita</taxon>
        <taxon>Ichneumonoidea</taxon>
        <taxon>Braconidae</taxon>
        <taxon>Microgastrinae</taxon>
        <taxon>Cotesia</taxon>
    </lineage>
</organism>
<gene>
    <name evidence="3" type="ORF">HICCMSTLAB_LOCUS10091</name>
</gene>
<feature type="domain" description="KATNIP" evidence="2">
    <location>
        <begin position="259"/>
        <end position="365"/>
    </location>
</feature>
<feature type="compositionally biased region" description="Basic and acidic residues" evidence="1">
    <location>
        <begin position="70"/>
        <end position="84"/>
    </location>
</feature>
<feature type="region of interest" description="Disordered" evidence="1">
    <location>
        <begin position="40"/>
        <end position="84"/>
    </location>
</feature>
<dbReference type="OrthoDB" id="304622at2759"/>
<accession>A0A8J2MQB6</accession>
<protein>
    <submittedName>
        <fullName evidence="3">Similar to Katnip: Katanin-interacting protein (Mus musculus)</fullName>
    </submittedName>
</protein>
<reference evidence="3" key="1">
    <citation type="submission" date="2021-04" db="EMBL/GenBank/DDBJ databases">
        <authorList>
            <person name="Chebbi M.A.C M."/>
        </authorList>
    </citation>
    <scope>NUCLEOTIDE SEQUENCE</scope>
</reference>
<evidence type="ECO:0000313" key="3">
    <source>
        <dbReference type="EMBL" id="CAG5101018.1"/>
    </source>
</evidence>
<feature type="compositionally biased region" description="Polar residues" evidence="1">
    <location>
        <begin position="1"/>
        <end position="11"/>
    </location>
</feature>
<feature type="region of interest" description="Disordered" evidence="1">
    <location>
        <begin position="1"/>
        <end position="21"/>
    </location>
</feature>
<evidence type="ECO:0000256" key="1">
    <source>
        <dbReference type="SAM" id="MobiDB-lite"/>
    </source>
</evidence>
<name>A0A8J2MQB6_COTCN</name>
<dbReference type="PANTHER" id="PTHR21534">
    <property type="entry name" value="KATANIN-INTERACTING PROTEIN"/>
    <property type="match status" value="1"/>
</dbReference>
<dbReference type="Pfam" id="PF14652">
    <property type="entry name" value="DUF4457"/>
    <property type="match status" value="3"/>
</dbReference>
<dbReference type="EMBL" id="CAJNRD030001122">
    <property type="protein sequence ID" value="CAG5101018.1"/>
    <property type="molecule type" value="Genomic_DNA"/>
</dbReference>
<dbReference type="InterPro" id="IPR027859">
    <property type="entry name" value="KATNIP_dom"/>
</dbReference>
<dbReference type="InterPro" id="IPR026704">
    <property type="entry name" value="KATNIP"/>
</dbReference>
<evidence type="ECO:0000313" key="4">
    <source>
        <dbReference type="Proteomes" id="UP000786811"/>
    </source>
</evidence>
<evidence type="ECO:0000259" key="2">
    <source>
        <dbReference type="Pfam" id="PF14652"/>
    </source>
</evidence>
<feature type="compositionally biased region" description="Basic and acidic residues" evidence="1">
    <location>
        <begin position="49"/>
        <end position="63"/>
    </location>
</feature>
<keyword evidence="4" id="KW-1185">Reference proteome</keyword>
<dbReference type="AlphaFoldDB" id="A0A8J2MQB6"/>
<feature type="domain" description="KATNIP" evidence="2">
    <location>
        <begin position="378"/>
        <end position="614"/>
    </location>
</feature>
<dbReference type="PANTHER" id="PTHR21534:SF0">
    <property type="entry name" value="KATANIN-INTERACTING PROTEIN"/>
    <property type="match status" value="1"/>
</dbReference>